<keyword evidence="4 6" id="KW-1133">Transmembrane helix</keyword>
<accession>A0ABX0AEY6</accession>
<evidence type="ECO:0000313" key="8">
    <source>
        <dbReference type="EMBL" id="NDK39981.1"/>
    </source>
</evidence>
<keyword evidence="9" id="KW-1185">Reference proteome</keyword>
<proteinExistence type="inferred from homology"/>
<feature type="chain" id="PRO_5045184927" evidence="7">
    <location>
        <begin position="33"/>
        <end position="124"/>
    </location>
</feature>
<comment type="subcellular location">
    <subcellularLocation>
        <location evidence="1">Membrane</location>
        <topology evidence="1">Multi-pass membrane protein</topology>
    </subcellularLocation>
</comment>
<organism evidence="8 9">
    <name type="scientific">Pseudoxanthomonas gei</name>
    <dbReference type="NCBI Taxonomy" id="1383030"/>
    <lineage>
        <taxon>Bacteria</taxon>
        <taxon>Pseudomonadati</taxon>
        <taxon>Pseudomonadota</taxon>
        <taxon>Gammaproteobacteria</taxon>
        <taxon>Lysobacterales</taxon>
        <taxon>Lysobacteraceae</taxon>
        <taxon>Pseudoxanthomonas</taxon>
    </lineage>
</organism>
<evidence type="ECO:0000256" key="4">
    <source>
        <dbReference type="ARBA" id="ARBA00022989"/>
    </source>
</evidence>
<feature type="transmembrane region" description="Helical" evidence="6">
    <location>
        <begin position="101"/>
        <end position="119"/>
    </location>
</feature>
<feature type="signal peptide" evidence="7">
    <location>
        <begin position="1"/>
        <end position="32"/>
    </location>
</feature>
<evidence type="ECO:0000313" key="9">
    <source>
        <dbReference type="Proteomes" id="UP001429354"/>
    </source>
</evidence>
<gene>
    <name evidence="8" type="ORF">DT603_14150</name>
</gene>
<evidence type="ECO:0000256" key="7">
    <source>
        <dbReference type="SAM" id="SignalP"/>
    </source>
</evidence>
<feature type="transmembrane region" description="Helical" evidence="6">
    <location>
        <begin position="73"/>
        <end position="95"/>
    </location>
</feature>
<dbReference type="Proteomes" id="UP001429354">
    <property type="component" value="Unassembled WGS sequence"/>
</dbReference>
<dbReference type="InterPro" id="IPR006696">
    <property type="entry name" value="DUF423"/>
</dbReference>
<sequence>MSSYDRRQRKPSLLAFAGALLAALAVALGAYASHGVTDAHAQSNLQTATLYAFGHGVALAALAAGTTRSLGKAGLYLLLLGTLLFSGSLALAAMGQLDTTRLAPVGGISLMLGWVLWAGDALRR</sequence>
<comment type="similarity">
    <text evidence="2">Belongs to the UPF0382 family.</text>
</comment>
<dbReference type="RefSeq" id="WP_162350638.1">
    <property type="nucleotide sequence ID" value="NZ_QOVG01000010.1"/>
</dbReference>
<feature type="transmembrane region" description="Helical" evidence="6">
    <location>
        <begin position="48"/>
        <end position="66"/>
    </location>
</feature>
<reference evidence="8 9" key="1">
    <citation type="submission" date="2018-07" db="EMBL/GenBank/DDBJ databases">
        <title>Whole genome Sequencing of Pseudoxanthomonas gei KCTC 32298 (T).</title>
        <authorList>
            <person name="Kumar S."/>
            <person name="Bansal K."/>
            <person name="Kaur A."/>
            <person name="Patil P."/>
            <person name="Sharma S."/>
            <person name="Patil P.B."/>
        </authorList>
    </citation>
    <scope>NUCLEOTIDE SEQUENCE [LARGE SCALE GENOMIC DNA]</scope>
    <source>
        <strain evidence="8 9">KCTC 32298</strain>
    </source>
</reference>
<evidence type="ECO:0000256" key="2">
    <source>
        <dbReference type="ARBA" id="ARBA00009694"/>
    </source>
</evidence>
<evidence type="ECO:0000256" key="6">
    <source>
        <dbReference type="SAM" id="Phobius"/>
    </source>
</evidence>
<dbReference type="EMBL" id="QOVG01000010">
    <property type="protein sequence ID" value="NDK39981.1"/>
    <property type="molecule type" value="Genomic_DNA"/>
</dbReference>
<dbReference type="Pfam" id="PF04241">
    <property type="entry name" value="DUF423"/>
    <property type="match status" value="1"/>
</dbReference>
<keyword evidence="3 6" id="KW-0812">Transmembrane</keyword>
<keyword evidence="5 6" id="KW-0472">Membrane</keyword>
<keyword evidence="7" id="KW-0732">Signal</keyword>
<name>A0ABX0AEY6_9GAMM</name>
<evidence type="ECO:0000256" key="5">
    <source>
        <dbReference type="ARBA" id="ARBA00023136"/>
    </source>
</evidence>
<evidence type="ECO:0000256" key="3">
    <source>
        <dbReference type="ARBA" id="ARBA00022692"/>
    </source>
</evidence>
<dbReference type="PANTHER" id="PTHR43461:SF1">
    <property type="entry name" value="TRANSMEMBRANE PROTEIN 256"/>
    <property type="match status" value="1"/>
</dbReference>
<protein>
    <submittedName>
        <fullName evidence="8">DUF423 domain-containing protein</fullName>
    </submittedName>
</protein>
<evidence type="ECO:0000256" key="1">
    <source>
        <dbReference type="ARBA" id="ARBA00004141"/>
    </source>
</evidence>
<dbReference type="PANTHER" id="PTHR43461">
    <property type="entry name" value="TRANSMEMBRANE PROTEIN 256"/>
    <property type="match status" value="1"/>
</dbReference>
<comment type="caution">
    <text evidence="8">The sequence shown here is derived from an EMBL/GenBank/DDBJ whole genome shotgun (WGS) entry which is preliminary data.</text>
</comment>